<evidence type="ECO:0008006" key="5">
    <source>
        <dbReference type="Google" id="ProtNLM"/>
    </source>
</evidence>
<keyword evidence="2" id="KW-0472">Membrane</keyword>
<dbReference type="RefSeq" id="WP_089295072.1">
    <property type="nucleotide sequence ID" value="NZ_BOMU01000050.1"/>
</dbReference>
<accession>A0A239ATY3</accession>
<keyword evidence="4" id="KW-1185">Reference proteome</keyword>
<evidence type="ECO:0000313" key="3">
    <source>
        <dbReference type="EMBL" id="SNR99020.1"/>
    </source>
</evidence>
<dbReference type="InterPro" id="IPR021401">
    <property type="entry name" value="DUF3040"/>
</dbReference>
<sequence>MLEPREQREFDDMTARLRDTDPAFTRRVSRLPLHQRRRWLTSAILLWSLAPICLIYGGWTGALEATLAIAYGAWLLHKRRRATGQSSWPSSTDRRPAAET</sequence>
<feature type="transmembrane region" description="Helical" evidence="2">
    <location>
        <begin position="39"/>
        <end position="59"/>
    </location>
</feature>
<dbReference type="Proteomes" id="UP000198415">
    <property type="component" value="Unassembled WGS sequence"/>
</dbReference>
<evidence type="ECO:0000256" key="2">
    <source>
        <dbReference type="SAM" id="Phobius"/>
    </source>
</evidence>
<keyword evidence="2" id="KW-1133">Transmembrane helix</keyword>
<reference evidence="3 4" key="1">
    <citation type="submission" date="2017-06" db="EMBL/GenBank/DDBJ databases">
        <authorList>
            <person name="Kim H.J."/>
            <person name="Triplett B.A."/>
        </authorList>
    </citation>
    <scope>NUCLEOTIDE SEQUENCE [LARGE SCALE GENOMIC DNA]</scope>
    <source>
        <strain evidence="3 4">DSM 43151</strain>
    </source>
</reference>
<protein>
    <recommendedName>
        <fullName evidence="5">DUF3040 domain-containing protein</fullName>
    </recommendedName>
</protein>
<organism evidence="3 4">
    <name type="scientific">Actinoplanes regularis</name>
    <dbReference type="NCBI Taxonomy" id="52697"/>
    <lineage>
        <taxon>Bacteria</taxon>
        <taxon>Bacillati</taxon>
        <taxon>Actinomycetota</taxon>
        <taxon>Actinomycetes</taxon>
        <taxon>Micromonosporales</taxon>
        <taxon>Micromonosporaceae</taxon>
        <taxon>Actinoplanes</taxon>
    </lineage>
</organism>
<evidence type="ECO:0000256" key="1">
    <source>
        <dbReference type="SAM" id="MobiDB-lite"/>
    </source>
</evidence>
<proteinExistence type="predicted"/>
<feature type="region of interest" description="Disordered" evidence="1">
    <location>
        <begin position="81"/>
        <end position="100"/>
    </location>
</feature>
<keyword evidence="2" id="KW-0812">Transmembrane</keyword>
<dbReference type="AlphaFoldDB" id="A0A239ATY3"/>
<evidence type="ECO:0000313" key="4">
    <source>
        <dbReference type="Proteomes" id="UP000198415"/>
    </source>
</evidence>
<dbReference type="OrthoDB" id="3297941at2"/>
<dbReference type="Pfam" id="PF11239">
    <property type="entry name" value="DUF3040"/>
    <property type="match status" value="1"/>
</dbReference>
<dbReference type="EMBL" id="FZNR01000008">
    <property type="protein sequence ID" value="SNR99020.1"/>
    <property type="molecule type" value="Genomic_DNA"/>
</dbReference>
<gene>
    <name evidence="3" type="ORF">SAMN06264365_108119</name>
</gene>
<name>A0A239ATY3_9ACTN</name>